<dbReference type="CDD" id="cd07402">
    <property type="entry name" value="MPP_GpdQ"/>
    <property type="match status" value="1"/>
</dbReference>
<evidence type="ECO:0000313" key="6">
    <source>
        <dbReference type="EMBL" id="KGM89302.1"/>
    </source>
</evidence>
<accession>A0A0A0HNA3</accession>
<dbReference type="InterPro" id="IPR050884">
    <property type="entry name" value="CNP_phosphodiesterase-III"/>
</dbReference>
<evidence type="ECO:0000256" key="2">
    <source>
        <dbReference type="ARBA" id="ARBA00022801"/>
    </source>
</evidence>
<evidence type="ECO:0000259" key="5">
    <source>
        <dbReference type="Pfam" id="PF00149"/>
    </source>
</evidence>
<evidence type="ECO:0000313" key="7">
    <source>
        <dbReference type="Proteomes" id="UP000030021"/>
    </source>
</evidence>
<name>A0A0A0HNA3_9RHOB</name>
<gene>
    <name evidence="6" type="ORF">rosmuc_00786</name>
</gene>
<proteinExistence type="inferred from homology"/>
<dbReference type="GO" id="GO:0004112">
    <property type="term" value="F:cyclic-nucleotide phosphodiesterase activity"/>
    <property type="evidence" value="ECO:0007669"/>
    <property type="project" value="InterPro"/>
</dbReference>
<dbReference type="PANTHER" id="PTHR42988">
    <property type="entry name" value="PHOSPHOHYDROLASE"/>
    <property type="match status" value="1"/>
</dbReference>
<organism evidence="6 7">
    <name type="scientific">Roseovarius mucosus DSM 17069</name>
    <dbReference type="NCBI Taxonomy" id="1288298"/>
    <lineage>
        <taxon>Bacteria</taxon>
        <taxon>Pseudomonadati</taxon>
        <taxon>Pseudomonadota</taxon>
        <taxon>Alphaproteobacteria</taxon>
        <taxon>Rhodobacterales</taxon>
        <taxon>Roseobacteraceae</taxon>
        <taxon>Roseovarius</taxon>
    </lineage>
</organism>
<dbReference type="EMBL" id="AONH01000002">
    <property type="protein sequence ID" value="KGM89302.1"/>
    <property type="molecule type" value="Genomic_DNA"/>
</dbReference>
<dbReference type="Pfam" id="PF00149">
    <property type="entry name" value="Metallophos"/>
    <property type="match status" value="1"/>
</dbReference>
<evidence type="ECO:0000256" key="1">
    <source>
        <dbReference type="ARBA" id="ARBA00022723"/>
    </source>
</evidence>
<dbReference type="eggNOG" id="COG1409">
    <property type="taxonomic scope" value="Bacteria"/>
</dbReference>
<dbReference type="SUPFAM" id="SSF56300">
    <property type="entry name" value="Metallo-dependent phosphatases"/>
    <property type="match status" value="1"/>
</dbReference>
<dbReference type="OrthoDB" id="651281at2"/>
<sequence>MARFLHLTDLHIVPEGLLVSGQLDTARLFRGAVDTLIHRLESIGPVDAVLVTGDISDDGSAESYRVAREQLERLGQRLLVVPGNHDDRETFRAAFSDLPEIRSTGQIDWVADIGDTRVIGLDTLIEGKGGGTLRDESLVLLSEALSTAGRRQTLVALHHPPLRTGIRFMDAIGLENPDALRSVLDQHDAPVRVLAGHVHGVYHGLLGRHPVVTAPSCCSAFALDVRKEAPVGFLTGPTGCAVIDTGVGGVWTELPLRYGDGPFAF</sequence>
<dbReference type="PANTHER" id="PTHR42988:SF2">
    <property type="entry name" value="CYCLIC NUCLEOTIDE PHOSPHODIESTERASE CBUA0032-RELATED"/>
    <property type="match status" value="1"/>
</dbReference>
<comment type="caution">
    <text evidence="6">The sequence shown here is derived from an EMBL/GenBank/DDBJ whole genome shotgun (WGS) entry which is preliminary data.</text>
</comment>
<dbReference type="AlphaFoldDB" id="A0A0A0HNA3"/>
<dbReference type="GO" id="GO:0046872">
    <property type="term" value="F:metal ion binding"/>
    <property type="evidence" value="ECO:0007669"/>
    <property type="project" value="UniProtKB-KW"/>
</dbReference>
<dbReference type="Gene3D" id="3.60.21.10">
    <property type="match status" value="1"/>
</dbReference>
<feature type="domain" description="Calcineurin-like phosphoesterase" evidence="5">
    <location>
        <begin position="3"/>
        <end position="199"/>
    </location>
</feature>
<reference evidence="6 7" key="1">
    <citation type="submission" date="2013-01" db="EMBL/GenBank/DDBJ databases">
        <authorList>
            <person name="Fiebig A."/>
            <person name="Goeker M."/>
            <person name="Klenk H.-P.P."/>
        </authorList>
    </citation>
    <scope>NUCLEOTIDE SEQUENCE [LARGE SCALE GENOMIC DNA]</scope>
    <source>
        <strain evidence="6 7">DSM 17069</strain>
    </source>
</reference>
<dbReference type="InterPro" id="IPR029052">
    <property type="entry name" value="Metallo-depent_PP-like"/>
</dbReference>
<comment type="similarity">
    <text evidence="4">Belongs to the cyclic nucleotide phosphodiesterase class-III family.</text>
</comment>
<dbReference type="InterPro" id="IPR026575">
    <property type="entry name" value="GpdQ/CpdA-like"/>
</dbReference>
<keyword evidence="3" id="KW-0408">Iron</keyword>
<protein>
    <submittedName>
        <fullName evidence="6">Putative phosphohydrolase</fullName>
    </submittedName>
</protein>
<keyword evidence="2 6" id="KW-0378">Hydrolase</keyword>
<dbReference type="Proteomes" id="UP000030021">
    <property type="component" value="Unassembled WGS sequence"/>
</dbReference>
<evidence type="ECO:0000256" key="3">
    <source>
        <dbReference type="ARBA" id="ARBA00023004"/>
    </source>
</evidence>
<evidence type="ECO:0000256" key="4">
    <source>
        <dbReference type="ARBA" id="ARBA00025742"/>
    </source>
</evidence>
<dbReference type="InterPro" id="IPR004843">
    <property type="entry name" value="Calcineurin-like_PHP"/>
</dbReference>
<dbReference type="PATRIC" id="fig|1288298.3.peg.795"/>
<dbReference type="HOGENOM" id="CLU_070320_2_1_5"/>
<dbReference type="STRING" id="215743.ROSMUCSMR3_02415"/>
<keyword evidence="1" id="KW-0479">Metal-binding</keyword>
<dbReference type="RefSeq" id="WP_037270174.1">
    <property type="nucleotide sequence ID" value="NZ_KN293976.1"/>
</dbReference>